<dbReference type="RefSeq" id="WP_067633356.1">
    <property type="nucleotide sequence ID" value="NZ_CP013213.1"/>
</dbReference>
<keyword evidence="1" id="KW-0472">Membrane</keyword>
<sequence>MIQFVCYFFPAVLALRFDKNIGGSKSKDLFEIVTMYVLYVILINAVIYIIFYLFAVYRYYYFRVAHFNVSFTLKYLMLACPLAWIIPNMKHLLKKHLEVDVNVSRKV</sequence>
<proteinExistence type="predicted"/>
<feature type="transmembrane region" description="Helical" evidence="1">
    <location>
        <begin position="36"/>
        <end position="60"/>
    </location>
</feature>
<name>A0A109UHF4_9FIRM</name>
<keyword evidence="1" id="KW-0812">Transmembrane</keyword>
<accession>A0A109UHF4</accession>
<dbReference type="Proteomes" id="UP000063781">
    <property type="component" value="Chromosome"/>
</dbReference>
<feature type="transmembrane region" description="Helical" evidence="1">
    <location>
        <begin position="66"/>
        <end position="86"/>
    </location>
</feature>
<evidence type="ECO:0000256" key="1">
    <source>
        <dbReference type="SAM" id="Phobius"/>
    </source>
</evidence>
<dbReference type="AlphaFoldDB" id="A0A109UHF4"/>
<dbReference type="EMBL" id="CP013213">
    <property type="protein sequence ID" value="AMC94033.1"/>
    <property type="molecule type" value="Genomic_DNA"/>
</dbReference>
<reference evidence="2 3" key="1">
    <citation type="submission" date="2015-10" db="EMBL/GenBank/DDBJ databases">
        <title>Erysipelothrix larvae sp. LV19 isolated from the larval gut of the rhinoceros beetle, Trypoxylus dichotomus.</title>
        <authorList>
            <person name="Lim S."/>
            <person name="Kim B.-C."/>
        </authorList>
    </citation>
    <scope>NUCLEOTIDE SEQUENCE [LARGE SCALE GENOMIC DNA]</scope>
    <source>
        <strain evidence="2 3">LV19</strain>
    </source>
</reference>
<evidence type="ECO:0000313" key="2">
    <source>
        <dbReference type="EMBL" id="AMC94033.1"/>
    </source>
</evidence>
<organism evidence="2 3">
    <name type="scientific">Erysipelothrix larvae</name>
    <dbReference type="NCBI Taxonomy" id="1514105"/>
    <lineage>
        <taxon>Bacteria</taxon>
        <taxon>Bacillati</taxon>
        <taxon>Bacillota</taxon>
        <taxon>Erysipelotrichia</taxon>
        <taxon>Erysipelotrichales</taxon>
        <taxon>Erysipelotrichaceae</taxon>
        <taxon>Erysipelothrix</taxon>
    </lineage>
</organism>
<dbReference type="STRING" id="1514105.AOC36_08545"/>
<dbReference type="KEGG" id="erl:AOC36_08545"/>
<gene>
    <name evidence="2" type="ORF">AOC36_08545</name>
</gene>
<keyword evidence="3" id="KW-1185">Reference proteome</keyword>
<protein>
    <submittedName>
        <fullName evidence="2">Uncharacterized protein</fullName>
    </submittedName>
</protein>
<evidence type="ECO:0000313" key="3">
    <source>
        <dbReference type="Proteomes" id="UP000063781"/>
    </source>
</evidence>
<keyword evidence="1" id="KW-1133">Transmembrane helix</keyword>